<dbReference type="InterPro" id="IPR052552">
    <property type="entry name" value="YeaO-like"/>
</dbReference>
<dbReference type="AlphaFoldDB" id="A0A0R2HYA5"/>
<evidence type="ECO:0000313" key="2">
    <source>
        <dbReference type="Proteomes" id="UP000051658"/>
    </source>
</evidence>
<protein>
    <recommendedName>
        <fullName evidence="3">MarR family transcriptional regulator</fullName>
    </recommendedName>
</protein>
<organism evidence="1 2">
    <name type="scientific">Carnobacterium divergens DSM 20623</name>
    <dbReference type="NCBI Taxonomy" id="1449336"/>
    <lineage>
        <taxon>Bacteria</taxon>
        <taxon>Bacillati</taxon>
        <taxon>Bacillota</taxon>
        <taxon>Bacilli</taxon>
        <taxon>Lactobacillales</taxon>
        <taxon>Carnobacteriaceae</taxon>
        <taxon>Carnobacterium</taxon>
    </lineage>
</organism>
<sequence length="125" mass="14796">MITMKRIYLDYQETDGERILVDRLWPRGVSKERAHLTEWAKEIAPSTELRKWYHQHLDQFETFSQAYQKELLTNPKAVEKLVELTGKSQKETLTFVYGAKNQLENHVVVLLNVLKQYFKANVQKS</sequence>
<dbReference type="GeneID" id="89589524"/>
<dbReference type="EMBL" id="JQBS01000001">
    <property type="protein sequence ID" value="KRN57760.1"/>
    <property type="molecule type" value="Genomic_DNA"/>
</dbReference>
<accession>A0A0R2HYA5</accession>
<dbReference type="PANTHER" id="PTHR36849">
    <property type="entry name" value="CYTOPLASMIC PROTEIN-RELATED"/>
    <property type="match status" value="1"/>
</dbReference>
<dbReference type="eggNOG" id="COG3189">
    <property type="taxonomic scope" value="Bacteria"/>
</dbReference>
<dbReference type="Pfam" id="PF22752">
    <property type="entry name" value="DUF488-N3i"/>
    <property type="match status" value="1"/>
</dbReference>
<dbReference type="RefSeq" id="WP_034568539.1">
    <property type="nucleotide sequence ID" value="NZ_JQBS01000001.1"/>
</dbReference>
<gene>
    <name evidence="1" type="ORF">IV74_GL001015</name>
</gene>
<name>A0A0R2HYA5_CARDV</name>
<comment type="caution">
    <text evidence="1">The sequence shown here is derived from an EMBL/GenBank/DDBJ whole genome shotgun (WGS) entry which is preliminary data.</text>
</comment>
<evidence type="ECO:0000313" key="1">
    <source>
        <dbReference type="EMBL" id="KRN57760.1"/>
    </source>
</evidence>
<reference evidence="1 2" key="1">
    <citation type="journal article" date="2015" name="Genome Announc.">
        <title>Expanding the biotechnology potential of lactobacilli through comparative genomics of 213 strains and associated genera.</title>
        <authorList>
            <person name="Sun Z."/>
            <person name="Harris H.M."/>
            <person name="McCann A."/>
            <person name="Guo C."/>
            <person name="Argimon S."/>
            <person name="Zhang W."/>
            <person name="Yang X."/>
            <person name="Jeffery I.B."/>
            <person name="Cooney J.C."/>
            <person name="Kagawa T.F."/>
            <person name="Liu W."/>
            <person name="Song Y."/>
            <person name="Salvetti E."/>
            <person name="Wrobel A."/>
            <person name="Rasinkangas P."/>
            <person name="Parkhill J."/>
            <person name="Rea M.C."/>
            <person name="O'Sullivan O."/>
            <person name="Ritari J."/>
            <person name="Douillard F.P."/>
            <person name="Paul Ross R."/>
            <person name="Yang R."/>
            <person name="Briner A.E."/>
            <person name="Felis G.E."/>
            <person name="de Vos W.M."/>
            <person name="Barrangou R."/>
            <person name="Klaenhammer T.R."/>
            <person name="Caufield P.W."/>
            <person name="Cui Y."/>
            <person name="Zhang H."/>
            <person name="O'Toole P.W."/>
        </authorList>
    </citation>
    <scope>NUCLEOTIDE SEQUENCE [LARGE SCALE GENOMIC DNA]</scope>
    <source>
        <strain evidence="1 2">DSM 20623</strain>
    </source>
</reference>
<proteinExistence type="predicted"/>
<dbReference type="Proteomes" id="UP000051658">
    <property type="component" value="Unassembled WGS sequence"/>
</dbReference>
<dbReference type="PATRIC" id="fig|1449336.4.peg.1039"/>
<keyword evidence="2" id="KW-1185">Reference proteome</keyword>
<dbReference type="PANTHER" id="PTHR36849:SF1">
    <property type="entry name" value="CYTOPLASMIC PROTEIN"/>
    <property type="match status" value="1"/>
</dbReference>
<evidence type="ECO:0008006" key="3">
    <source>
        <dbReference type="Google" id="ProtNLM"/>
    </source>
</evidence>